<keyword evidence="8" id="KW-0408">Iron</keyword>
<evidence type="ECO:0000256" key="5">
    <source>
        <dbReference type="ARBA" id="ARBA00022896"/>
    </source>
</evidence>
<dbReference type="InterPro" id="IPR005123">
    <property type="entry name" value="Oxoglu/Fe-dep_dioxygenase_dom"/>
</dbReference>
<dbReference type="Gene3D" id="6.10.140.2220">
    <property type="match status" value="1"/>
</dbReference>
<dbReference type="Pfam" id="PF01753">
    <property type="entry name" value="zf-MYND"/>
    <property type="match status" value="1"/>
</dbReference>
<dbReference type="EMBL" id="JARBDR010000657">
    <property type="protein sequence ID" value="KAJ8308650.1"/>
    <property type="molecule type" value="Genomic_DNA"/>
</dbReference>
<dbReference type="InterPro" id="IPR002893">
    <property type="entry name" value="Znf_MYND"/>
</dbReference>
<keyword evidence="5" id="KW-0847">Vitamin C</keyword>
<name>A0ABQ9EXV2_TEGGR</name>
<dbReference type="PROSITE" id="PS50865">
    <property type="entry name" value="ZF_MYND_2"/>
    <property type="match status" value="1"/>
</dbReference>
<evidence type="ECO:0000259" key="14">
    <source>
        <dbReference type="PROSITE" id="PS51471"/>
    </source>
</evidence>
<keyword evidence="16" id="KW-1185">Reference proteome</keyword>
<feature type="domain" description="Fe2OG dioxygenase" evidence="14">
    <location>
        <begin position="311"/>
        <end position="409"/>
    </location>
</feature>
<evidence type="ECO:0000256" key="6">
    <source>
        <dbReference type="ARBA" id="ARBA00022964"/>
    </source>
</evidence>
<comment type="cofactor">
    <cofactor evidence="1">
        <name>L-ascorbate</name>
        <dbReference type="ChEBI" id="CHEBI:38290"/>
    </cofactor>
</comment>
<keyword evidence="2" id="KW-0479">Metal-binding</keyword>
<evidence type="ECO:0000256" key="2">
    <source>
        <dbReference type="ARBA" id="ARBA00022723"/>
    </source>
</evidence>
<evidence type="ECO:0000256" key="11">
    <source>
        <dbReference type="PROSITE-ProRule" id="PRU00134"/>
    </source>
</evidence>
<comment type="catalytic activity">
    <reaction evidence="10">
        <text>L-prolyl-[hypoxia-inducible factor alpha subunit] + 2-oxoglutarate + O2 = trans-4-hydroxy-L-prolyl-[hypoxia-inducible factor alpha subunit] + succinate + CO2</text>
        <dbReference type="Rhea" id="RHEA:48400"/>
        <dbReference type="Rhea" id="RHEA-COMP:12093"/>
        <dbReference type="Rhea" id="RHEA-COMP:12094"/>
        <dbReference type="ChEBI" id="CHEBI:15379"/>
        <dbReference type="ChEBI" id="CHEBI:16526"/>
        <dbReference type="ChEBI" id="CHEBI:16810"/>
        <dbReference type="ChEBI" id="CHEBI:30031"/>
        <dbReference type="ChEBI" id="CHEBI:50342"/>
        <dbReference type="ChEBI" id="CHEBI:61965"/>
        <dbReference type="EC" id="1.14.11.29"/>
    </reaction>
</comment>
<evidence type="ECO:0000256" key="4">
    <source>
        <dbReference type="ARBA" id="ARBA00022833"/>
    </source>
</evidence>
<keyword evidence="4" id="KW-0862">Zinc</keyword>
<reference evidence="15 16" key="1">
    <citation type="submission" date="2022-12" db="EMBL/GenBank/DDBJ databases">
        <title>Chromosome-level genome of Tegillarca granosa.</title>
        <authorList>
            <person name="Kim J."/>
        </authorList>
    </citation>
    <scope>NUCLEOTIDE SEQUENCE [LARGE SCALE GENOMIC DNA]</scope>
    <source>
        <strain evidence="15">Teg-2019</strain>
        <tissue evidence="15">Adductor muscle</tissue>
    </source>
</reference>
<evidence type="ECO:0000313" key="15">
    <source>
        <dbReference type="EMBL" id="KAJ8308650.1"/>
    </source>
</evidence>
<keyword evidence="7" id="KW-0560">Oxidoreductase</keyword>
<dbReference type="PROSITE" id="PS51471">
    <property type="entry name" value="FE2OG_OXY"/>
    <property type="match status" value="1"/>
</dbReference>
<evidence type="ECO:0000256" key="1">
    <source>
        <dbReference type="ARBA" id="ARBA00001961"/>
    </source>
</evidence>
<evidence type="ECO:0000256" key="3">
    <source>
        <dbReference type="ARBA" id="ARBA00022771"/>
    </source>
</evidence>
<evidence type="ECO:0000256" key="10">
    <source>
        <dbReference type="ARBA" id="ARBA00049134"/>
    </source>
</evidence>
<dbReference type="PANTHER" id="PTHR12907:SF26">
    <property type="entry name" value="HIF PROLYL HYDROXYLASE, ISOFORM C"/>
    <property type="match status" value="1"/>
</dbReference>
<dbReference type="Pfam" id="PF13640">
    <property type="entry name" value="2OG-FeII_Oxy_3"/>
    <property type="match status" value="1"/>
</dbReference>
<protein>
    <recommendedName>
        <fullName evidence="9">hypoxia-inducible factor-proline dioxygenase</fullName>
        <ecNumber evidence="9">1.14.11.29</ecNumber>
    </recommendedName>
</protein>
<dbReference type="SUPFAM" id="SSF144232">
    <property type="entry name" value="HIT/MYND zinc finger-like"/>
    <property type="match status" value="1"/>
</dbReference>
<dbReference type="InterPro" id="IPR044862">
    <property type="entry name" value="Pro_4_hyd_alph_FE2OG_OXY"/>
</dbReference>
<dbReference type="Gene3D" id="2.60.120.620">
    <property type="entry name" value="q2cbj1_9rhob like domain"/>
    <property type="match status" value="1"/>
</dbReference>
<organism evidence="15 16">
    <name type="scientific">Tegillarca granosa</name>
    <name type="common">Malaysian cockle</name>
    <name type="synonym">Anadara granosa</name>
    <dbReference type="NCBI Taxonomy" id="220873"/>
    <lineage>
        <taxon>Eukaryota</taxon>
        <taxon>Metazoa</taxon>
        <taxon>Spiralia</taxon>
        <taxon>Lophotrochozoa</taxon>
        <taxon>Mollusca</taxon>
        <taxon>Bivalvia</taxon>
        <taxon>Autobranchia</taxon>
        <taxon>Pteriomorphia</taxon>
        <taxon>Arcoida</taxon>
        <taxon>Arcoidea</taxon>
        <taxon>Arcidae</taxon>
        <taxon>Tegillarca</taxon>
    </lineage>
</organism>
<keyword evidence="3 11" id="KW-0863">Zinc-finger</keyword>
<evidence type="ECO:0000256" key="7">
    <source>
        <dbReference type="ARBA" id="ARBA00023002"/>
    </source>
</evidence>
<sequence length="469" mass="53154">MASGVRDCNNVCQLCGSRDNLMLCSRCRSTWYCSKEHQKYDWKYHKLKCKTVNTANPIVQSESKHSMVREIPQPQQNIEEGIIQPLMATAISDTCPDIRDTCDVHRENNNIGKSNINEGSQSSPQSDSHSDISQKKDSSASNNSSDYDYDLFTETGSSESYILETDTYSLLSTDSASTSEMSPQNLLPNSDTSKQAYISACSVLESRKKTIAEYVIKCLNTYGVCVVDGFLGQSKGQQILDDVQGLHESGKFTRGQLVNSESSVNKLIRGDIITWVEGTEPGCANIHFLISAVDAIISTCNGKLDNYDISGRTKAMIACYPGCSTGYMKHVDNPNKDGRCITSIYYLNKNWDILKDGGVLRIYPEGQSRIASIEPKFDRLLFFWSDRRNPHEVMPSFNSRYAITVWYYDAEERSQAVKRFNRYKDKVFSFKSIKQLLVPKLCGVSMMYQYTRYFAWMDKHYCIPVYIQQ</sequence>
<evidence type="ECO:0000256" key="12">
    <source>
        <dbReference type="SAM" id="MobiDB-lite"/>
    </source>
</evidence>
<proteinExistence type="predicted"/>
<dbReference type="Proteomes" id="UP001217089">
    <property type="component" value="Unassembled WGS sequence"/>
</dbReference>
<dbReference type="PANTHER" id="PTHR12907">
    <property type="entry name" value="EGL NINE HOMOLOG-RELATED"/>
    <property type="match status" value="1"/>
</dbReference>
<dbReference type="SMART" id="SM00702">
    <property type="entry name" value="P4Hc"/>
    <property type="match status" value="1"/>
</dbReference>
<evidence type="ECO:0000313" key="16">
    <source>
        <dbReference type="Proteomes" id="UP001217089"/>
    </source>
</evidence>
<evidence type="ECO:0000256" key="9">
    <source>
        <dbReference type="ARBA" id="ARBA00039004"/>
    </source>
</evidence>
<feature type="compositionally biased region" description="Basic and acidic residues" evidence="12">
    <location>
        <begin position="128"/>
        <end position="138"/>
    </location>
</feature>
<dbReference type="InterPro" id="IPR051559">
    <property type="entry name" value="HIF_prolyl_hydroxylases"/>
</dbReference>
<feature type="compositionally biased region" description="Polar residues" evidence="12">
    <location>
        <begin position="109"/>
        <end position="119"/>
    </location>
</feature>
<evidence type="ECO:0000259" key="13">
    <source>
        <dbReference type="PROSITE" id="PS50865"/>
    </source>
</evidence>
<accession>A0ABQ9EXV2</accession>
<feature type="region of interest" description="Disordered" evidence="12">
    <location>
        <begin position="106"/>
        <end position="147"/>
    </location>
</feature>
<evidence type="ECO:0000256" key="8">
    <source>
        <dbReference type="ARBA" id="ARBA00023004"/>
    </source>
</evidence>
<comment type="caution">
    <text evidence="15">The sequence shown here is derived from an EMBL/GenBank/DDBJ whole genome shotgun (WGS) entry which is preliminary data.</text>
</comment>
<keyword evidence="6" id="KW-0223">Dioxygenase</keyword>
<feature type="domain" description="MYND-type" evidence="13">
    <location>
        <begin position="12"/>
        <end position="49"/>
    </location>
</feature>
<feature type="non-terminal residue" evidence="15">
    <location>
        <position position="469"/>
    </location>
</feature>
<dbReference type="EC" id="1.14.11.29" evidence="9"/>
<gene>
    <name evidence="15" type="ORF">KUTeg_013524</name>
</gene>
<dbReference type="InterPro" id="IPR006620">
    <property type="entry name" value="Pro_4_hyd_alph"/>
</dbReference>